<proteinExistence type="predicted"/>
<reference evidence="2 4" key="1">
    <citation type="journal article" date="2012" name="Science">
        <title>The Paleozoic origin of enzymatic lignin decomposition reconstructed from 31 fungal genomes.</title>
        <authorList>
            <person name="Floudas D."/>
            <person name="Binder M."/>
            <person name="Riley R."/>
            <person name="Barry K."/>
            <person name="Blanchette R.A."/>
            <person name="Henrissat B."/>
            <person name="Martinez A.T."/>
            <person name="Otillar R."/>
            <person name="Spatafora J.W."/>
            <person name="Yadav J.S."/>
            <person name="Aerts A."/>
            <person name="Benoit I."/>
            <person name="Boyd A."/>
            <person name="Carlson A."/>
            <person name="Copeland A."/>
            <person name="Coutinho P.M."/>
            <person name="de Vries R.P."/>
            <person name="Ferreira P."/>
            <person name="Findley K."/>
            <person name="Foster B."/>
            <person name="Gaskell J."/>
            <person name="Glotzer D."/>
            <person name="Gorecki P."/>
            <person name="Heitman J."/>
            <person name="Hesse C."/>
            <person name="Hori C."/>
            <person name="Igarashi K."/>
            <person name="Jurgens J.A."/>
            <person name="Kallen N."/>
            <person name="Kersten P."/>
            <person name="Kohler A."/>
            <person name="Kuees U."/>
            <person name="Kumar T.K.A."/>
            <person name="Kuo A."/>
            <person name="LaButti K."/>
            <person name="Larrondo L.F."/>
            <person name="Lindquist E."/>
            <person name="Ling A."/>
            <person name="Lombard V."/>
            <person name="Lucas S."/>
            <person name="Lundell T."/>
            <person name="Martin R."/>
            <person name="McLaughlin D.J."/>
            <person name="Morgenstern I."/>
            <person name="Morin E."/>
            <person name="Murat C."/>
            <person name="Nagy L.G."/>
            <person name="Nolan M."/>
            <person name="Ohm R.A."/>
            <person name="Patyshakuliyeva A."/>
            <person name="Rokas A."/>
            <person name="Ruiz-Duenas F.J."/>
            <person name="Sabat G."/>
            <person name="Salamov A."/>
            <person name="Samejima M."/>
            <person name="Schmutz J."/>
            <person name="Slot J.C."/>
            <person name="St John F."/>
            <person name="Stenlid J."/>
            <person name="Sun H."/>
            <person name="Sun S."/>
            <person name="Syed K."/>
            <person name="Tsang A."/>
            <person name="Wiebenga A."/>
            <person name="Young D."/>
            <person name="Pisabarro A."/>
            <person name="Eastwood D.C."/>
            <person name="Martin F."/>
            <person name="Cullen D."/>
            <person name="Grigoriev I.V."/>
            <person name="Hibbett D.S."/>
        </authorList>
    </citation>
    <scope>NUCLEOTIDE SEQUENCE [LARGE SCALE GENOMIC DNA]</scope>
    <source>
        <strain evidence="2 4">MD-104</strain>
    </source>
</reference>
<dbReference type="AlphaFoldDB" id="A0A2H3JG48"/>
<evidence type="ECO:0000313" key="3">
    <source>
        <dbReference type="EMBL" id="PCH39701.1"/>
    </source>
</evidence>
<feature type="region of interest" description="Disordered" evidence="1">
    <location>
        <begin position="72"/>
        <end position="99"/>
    </location>
</feature>
<organism evidence="2 4">
    <name type="scientific">Wolfiporia cocos (strain MD-104)</name>
    <name type="common">Brown rot fungus</name>
    <dbReference type="NCBI Taxonomy" id="742152"/>
    <lineage>
        <taxon>Eukaryota</taxon>
        <taxon>Fungi</taxon>
        <taxon>Dikarya</taxon>
        <taxon>Basidiomycota</taxon>
        <taxon>Agaricomycotina</taxon>
        <taxon>Agaricomycetes</taxon>
        <taxon>Polyporales</taxon>
        <taxon>Phaeolaceae</taxon>
        <taxon>Wolfiporia</taxon>
    </lineage>
</organism>
<dbReference type="EMBL" id="KB467943">
    <property type="protein sequence ID" value="PCH38813.1"/>
    <property type="molecule type" value="Genomic_DNA"/>
</dbReference>
<gene>
    <name evidence="2" type="ORF">WOLCODRAFT_158348</name>
    <name evidence="3" type="ORF">WOLCODRAFT_159665</name>
</gene>
<evidence type="ECO:0000256" key="1">
    <source>
        <dbReference type="SAM" id="MobiDB-lite"/>
    </source>
</evidence>
<protein>
    <submittedName>
        <fullName evidence="2">Uncharacterized protein</fullName>
    </submittedName>
</protein>
<feature type="compositionally biased region" description="Low complexity" evidence="1">
    <location>
        <begin position="82"/>
        <end position="91"/>
    </location>
</feature>
<accession>A0A2H3JG48</accession>
<evidence type="ECO:0000313" key="4">
    <source>
        <dbReference type="Proteomes" id="UP000218811"/>
    </source>
</evidence>
<evidence type="ECO:0000313" key="2">
    <source>
        <dbReference type="EMBL" id="PCH38813.1"/>
    </source>
</evidence>
<name>A0A2H3JG48_WOLCO</name>
<keyword evidence="4" id="KW-1185">Reference proteome</keyword>
<sequence>MEEDREEADRQEYERLTRKFRTCPTTAFIEEEEDDFGYTTAIDLPEYDWPLRRKPFAGAGDDELPLLDNLDITDDAGGMDDQQPPTQTHITTPPPLNPV</sequence>
<dbReference type="Proteomes" id="UP000218811">
    <property type="component" value="Unassembled WGS sequence"/>
</dbReference>
<dbReference type="EMBL" id="KB468045">
    <property type="protein sequence ID" value="PCH39701.1"/>
    <property type="molecule type" value="Genomic_DNA"/>
</dbReference>